<dbReference type="STRING" id="89093.SAMN04488558_10649"/>
<dbReference type="InterPro" id="IPR014535">
    <property type="entry name" value="Hpre_diP_synt_I"/>
</dbReference>
<keyword evidence="1" id="KW-0812">Transmembrane</keyword>
<dbReference type="Proteomes" id="UP000198833">
    <property type="component" value="Unassembled WGS sequence"/>
</dbReference>
<dbReference type="AlphaFoldDB" id="A0A1H9DZL1"/>
<dbReference type="EMBL" id="FOEN01000006">
    <property type="protein sequence ID" value="SEQ18752.1"/>
    <property type="molecule type" value="Genomic_DNA"/>
</dbReference>
<feature type="transmembrane region" description="Helical" evidence="1">
    <location>
        <begin position="107"/>
        <end position="131"/>
    </location>
</feature>
<name>A0A1H9DZL1_9LACT</name>
<evidence type="ECO:0000256" key="1">
    <source>
        <dbReference type="SAM" id="Phobius"/>
    </source>
</evidence>
<dbReference type="Gene3D" id="1.10.1760.20">
    <property type="match status" value="1"/>
</dbReference>
<evidence type="ECO:0000313" key="3">
    <source>
        <dbReference type="Proteomes" id="UP000198833"/>
    </source>
</evidence>
<dbReference type="RefSeq" id="WP_092571850.1">
    <property type="nucleotide sequence ID" value="NZ_CALUDV010000029.1"/>
</dbReference>
<evidence type="ECO:0000313" key="2">
    <source>
        <dbReference type="EMBL" id="SEQ18752.1"/>
    </source>
</evidence>
<feature type="transmembrane region" description="Helical" evidence="1">
    <location>
        <begin position="143"/>
        <end position="163"/>
    </location>
</feature>
<protein>
    <submittedName>
        <fullName evidence="2">Heptaprenyl diphosphate synthase</fullName>
    </submittedName>
</protein>
<accession>A0A1H9DZL1</accession>
<feature type="transmembrane region" description="Helical" evidence="1">
    <location>
        <begin position="7"/>
        <end position="30"/>
    </location>
</feature>
<keyword evidence="3" id="KW-1185">Reference proteome</keyword>
<proteinExistence type="predicted"/>
<keyword evidence="1" id="KW-1133">Transmembrane helix</keyword>
<gene>
    <name evidence="2" type="ORF">SAMN04488558_10649</name>
</gene>
<dbReference type="PIRSF" id="PIRSF027391">
    <property type="entry name" value="Hpre_diP_synt_I"/>
    <property type="match status" value="1"/>
</dbReference>
<dbReference type="OrthoDB" id="9799095at2"/>
<sequence length="187" mass="20419">MKVRSKYSILIYIATLAAQAVIIGLIENFIPSPFVFAPGAKLGMANLITIIAIFTLPVKYSFQVLSIRLLLTALLGGNLSTFIYSAVGGYLSYFLMLLIQRLGPKRVSIVGISVMGGMAHNFGQLLVAAFMAKSFSVLNYLPILSLSGILSGFAVGMIGNFLLESVSSLRLYHQEYIQTLRQKTWLS</sequence>
<feature type="transmembrane region" description="Helical" evidence="1">
    <location>
        <begin position="42"/>
        <end position="62"/>
    </location>
</feature>
<reference evidence="2 3" key="1">
    <citation type="submission" date="2016-10" db="EMBL/GenBank/DDBJ databases">
        <authorList>
            <person name="de Groot N.N."/>
        </authorList>
    </citation>
    <scope>NUCLEOTIDE SEQUENCE [LARGE SCALE GENOMIC DNA]</scope>
    <source>
        <strain evidence="2 3">DSM 15695</strain>
    </source>
</reference>
<dbReference type="Pfam" id="PF07456">
    <property type="entry name" value="Hpre_diP_synt_I"/>
    <property type="match status" value="1"/>
</dbReference>
<feature type="transmembrane region" description="Helical" evidence="1">
    <location>
        <begin position="69"/>
        <end position="95"/>
    </location>
</feature>
<dbReference type="InterPro" id="IPR010898">
    <property type="entry name" value="Hpre_diP_synth_I"/>
</dbReference>
<organism evidence="2 3">
    <name type="scientific">Ignavigranum ruoffiae</name>
    <dbReference type="NCBI Taxonomy" id="89093"/>
    <lineage>
        <taxon>Bacteria</taxon>
        <taxon>Bacillati</taxon>
        <taxon>Bacillota</taxon>
        <taxon>Bacilli</taxon>
        <taxon>Lactobacillales</taxon>
        <taxon>Aerococcaceae</taxon>
        <taxon>Ignavigranum</taxon>
    </lineage>
</organism>
<keyword evidence="1" id="KW-0472">Membrane</keyword>